<evidence type="ECO:0000313" key="6">
    <source>
        <dbReference type="EMBL" id="PMD64638.1"/>
    </source>
</evidence>
<accession>A0A2J6TNW4</accession>
<feature type="repeat" description="ANK" evidence="3">
    <location>
        <begin position="629"/>
        <end position="667"/>
    </location>
</feature>
<dbReference type="SUPFAM" id="SSF52540">
    <property type="entry name" value="P-loop containing nucleoside triphosphate hydrolases"/>
    <property type="match status" value="1"/>
</dbReference>
<keyword evidence="7" id="KW-1185">Reference proteome</keyword>
<reference evidence="6 7" key="1">
    <citation type="submission" date="2016-04" db="EMBL/GenBank/DDBJ databases">
        <title>A degradative enzymes factory behind the ericoid mycorrhizal symbiosis.</title>
        <authorList>
            <consortium name="DOE Joint Genome Institute"/>
            <person name="Martino E."/>
            <person name="Morin E."/>
            <person name="Grelet G."/>
            <person name="Kuo A."/>
            <person name="Kohler A."/>
            <person name="Daghino S."/>
            <person name="Barry K."/>
            <person name="Choi C."/>
            <person name="Cichocki N."/>
            <person name="Clum A."/>
            <person name="Copeland A."/>
            <person name="Hainaut M."/>
            <person name="Haridas S."/>
            <person name="Labutti K."/>
            <person name="Lindquist E."/>
            <person name="Lipzen A."/>
            <person name="Khouja H.-R."/>
            <person name="Murat C."/>
            <person name="Ohm R."/>
            <person name="Olson A."/>
            <person name="Spatafora J."/>
            <person name="Veneault-Fourrey C."/>
            <person name="Henrissat B."/>
            <person name="Grigoriev I."/>
            <person name="Martin F."/>
            <person name="Perotto S."/>
        </authorList>
    </citation>
    <scope>NUCLEOTIDE SEQUENCE [LARGE SCALE GENOMIC DNA]</scope>
    <source>
        <strain evidence="6 7">E</strain>
    </source>
</reference>
<feature type="domain" description="Nephrocystin 3-like N-terminal" evidence="5">
    <location>
        <begin position="1"/>
        <end position="146"/>
    </location>
</feature>
<evidence type="ECO:0000256" key="4">
    <source>
        <dbReference type="SAM" id="MobiDB-lite"/>
    </source>
</evidence>
<dbReference type="SMART" id="SM00248">
    <property type="entry name" value="ANK"/>
    <property type="match status" value="14"/>
</dbReference>
<dbReference type="Gene3D" id="1.25.40.20">
    <property type="entry name" value="Ankyrin repeat-containing domain"/>
    <property type="match status" value="4"/>
</dbReference>
<proteinExistence type="predicted"/>
<dbReference type="Pfam" id="PF12796">
    <property type="entry name" value="Ank_2"/>
    <property type="match status" value="3"/>
</dbReference>
<dbReference type="PANTHER" id="PTHR24198">
    <property type="entry name" value="ANKYRIN REPEAT AND PROTEIN KINASE DOMAIN-CONTAINING PROTEIN"/>
    <property type="match status" value="1"/>
</dbReference>
<keyword evidence="1" id="KW-0677">Repeat</keyword>
<dbReference type="EMBL" id="KZ613747">
    <property type="protein sequence ID" value="PMD64638.1"/>
    <property type="molecule type" value="Genomic_DNA"/>
</dbReference>
<dbReference type="InterPro" id="IPR056884">
    <property type="entry name" value="NPHP3-like_N"/>
</dbReference>
<evidence type="ECO:0000313" key="7">
    <source>
        <dbReference type="Proteomes" id="UP000235371"/>
    </source>
</evidence>
<feature type="repeat" description="ANK" evidence="3">
    <location>
        <begin position="885"/>
        <end position="917"/>
    </location>
</feature>
<dbReference type="InterPro" id="IPR027417">
    <property type="entry name" value="P-loop_NTPase"/>
</dbReference>
<evidence type="ECO:0000259" key="5">
    <source>
        <dbReference type="Pfam" id="PF24883"/>
    </source>
</evidence>
<keyword evidence="2 3" id="KW-0040">ANK repeat</keyword>
<feature type="region of interest" description="Disordered" evidence="4">
    <location>
        <begin position="1073"/>
        <end position="1097"/>
    </location>
</feature>
<dbReference type="InterPro" id="IPR002110">
    <property type="entry name" value="Ankyrin_rpt"/>
</dbReference>
<name>A0A2J6TNW4_9HELO</name>
<dbReference type="Gene3D" id="3.40.50.300">
    <property type="entry name" value="P-loop containing nucleotide triphosphate hydrolases"/>
    <property type="match status" value="1"/>
</dbReference>
<feature type="repeat" description="ANK" evidence="3">
    <location>
        <begin position="668"/>
        <end position="703"/>
    </location>
</feature>
<feature type="repeat" description="ANK" evidence="3">
    <location>
        <begin position="1191"/>
        <end position="1217"/>
    </location>
</feature>
<dbReference type="InterPro" id="IPR036770">
    <property type="entry name" value="Ankyrin_rpt-contain_sf"/>
</dbReference>
<feature type="repeat" description="ANK" evidence="3">
    <location>
        <begin position="1305"/>
        <end position="1334"/>
    </location>
</feature>
<feature type="repeat" description="ANK" evidence="3">
    <location>
        <begin position="956"/>
        <end position="988"/>
    </location>
</feature>
<evidence type="ECO:0000256" key="2">
    <source>
        <dbReference type="ARBA" id="ARBA00023043"/>
    </source>
</evidence>
<dbReference type="RefSeq" id="XP_024741542.1">
    <property type="nucleotide sequence ID" value="XM_024886405.1"/>
</dbReference>
<protein>
    <submittedName>
        <fullName evidence="6">Ankyrin</fullName>
    </submittedName>
</protein>
<dbReference type="GeneID" id="36594482"/>
<dbReference type="PANTHER" id="PTHR24198:SF165">
    <property type="entry name" value="ANKYRIN REPEAT-CONTAINING PROTEIN-RELATED"/>
    <property type="match status" value="1"/>
</dbReference>
<evidence type="ECO:0000256" key="1">
    <source>
        <dbReference type="ARBA" id="ARBA00022737"/>
    </source>
</evidence>
<evidence type="ECO:0000256" key="3">
    <source>
        <dbReference type="PROSITE-ProRule" id="PRU00023"/>
    </source>
</evidence>
<dbReference type="InParanoid" id="A0A2J6TNW4"/>
<gene>
    <name evidence="6" type="ORF">K444DRAFT_659908</name>
</gene>
<dbReference type="OrthoDB" id="195446at2759"/>
<dbReference type="PROSITE" id="PS50297">
    <property type="entry name" value="ANK_REP_REGION"/>
    <property type="match status" value="5"/>
</dbReference>
<dbReference type="Pfam" id="PF24883">
    <property type="entry name" value="NPHP3_N"/>
    <property type="match status" value="1"/>
</dbReference>
<organism evidence="6 7">
    <name type="scientific">Hyaloscypha bicolor E</name>
    <dbReference type="NCBI Taxonomy" id="1095630"/>
    <lineage>
        <taxon>Eukaryota</taxon>
        <taxon>Fungi</taxon>
        <taxon>Dikarya</taxon>
        <taxon>Ascomycota</taxon>
        <taxon>Pezizomycotina</taxon>
        <taxon>Leotiomycetes</taxon>
        <taxon>Helotiales</taxon>
        <taxon>Hyaloscyphaceae</taxon>
        <taxon>Hyaloscypha</taxon>
        <taxon>Hyaloscypha bicolor</taxon>
    </lineage>
</organism>
<dbReference type="PROSITE" id="PS50088">
    <property type="entry name" value="ANK_REPEAT"/>
    <property type="match status" value="7"/>
</dbReference>
<dbReference type="STRING" id="1095630.A0A2J6TNW4"/>
<dbReference type="Pfam" id="PF00023">
    <property type="entry name" value="Ank"/>
    <property type="match status" value="2"/>
</dbReference>
<feature type="repeat" description="ANK" evidence="3">
    <location>
        <begin position="364"/>
        <end position="396"/>
    </location>
</feature>
<sequence>MWLYGIPGAGKTILSSLVIEEVFSLQDNGVAFYYCDYKNAASQEPTNILGSLVRQLALQEALVLTKVKDFYNSHHPAGRPSSRPTEQDLGVLLLDISNSFAEVTIILDGLDECGSSPGIERSELVRILSTLHDGHAGSIRIAIASRQERDIEECFVACEVERRAKTGRLRIRDSALKGDIIQALINGADGMFQWVKCQLDSLRGLPNDAEIRKALKELPPDLPATYNTLELSHFTVKEFLLSSEASVESPIVRKYLVQESTDLTYLAKTCLAYLGLDDFCLVVDVDNVSESERFHDNFPFYNCAASLFFDYLNIPQLEAQAELQLRRFFTPQANEKFFLWRQHFVPDSFGIAEMDIEWNPGSEVNLTPLHLACELLLKNTTERLLSEGADPNARCRYFGTPLTRLLLSGEGGSSYVPTNLWYALSLQFAGAEGGREEYEVQIYDILLSKGADCALELNALWPRDSKFLAIMEEVFSKRQRCGDAETGIKNRNNIPDQQLTLACQIGNEAAVVRFLAEGASVDAFNSGNKSALYLALKGGYWSIAFILLEAGSDSSTELSPWQMVMWLNGDEYSEGVDALAFFEQLVGDNHIDIFRREAPKILHFAYENARSDIIALILGHNVDVNVLVDGSCPIHALLNEKNWANWATEDDLTLLLEHGANVNLQDSERRTPLHLAAQWGSSAGRTLVRRLLDQGANRDEIDVDRWTPLHFACRRGDLGTVECLLEHKQEESFHLGDQANEPSINDVDVMVGSINSATAGLDTPLSLALMGLKKPDPDLIALLLSYGASMNSILSSGRTLFDDFFSKTDLSMHHIGAASVLLRNSNAGTLKTFGHGILASFARNGQFEIARCFLAAAEALGVELELDSSVHDAAGCQFIDTEASSGLTPLQTALRNRHLSIVSLLLNSGASLEVQDQLGLTPLCIAVDIDSPEAVGIILSHLNLRPRLTLDNPCMNGLSALHLAVKRGNLTIVRIFVGSWAEFNTSVDEGDALLQSTHKSGNSSIVKLLTESGIVRIPDVSASSMPNIAMDNHAEQTLPPLLDAVGSSQSFRFSGIDSDNIAFNIERQSSLGRSRPRSRIGRFPALPQRHNGYKPKPQSQAQTMLEILDPSLQGPPGSIWPQNGLFGASSPVDARDTLVLEASIDGREHSNYINERIGLTPLHVAAITDSAHSLGKMIDKDSGQLHVQTKDGRNALHLSLAARSTNVSKLLIERGVNGWVKSLLHGRPLHVASAVGDGESVRMLLSNRLTTDTAIDITSLINEPSDFFGTPLYAAAYGGHLGIVAQLLSSEANVDGVGLGSILGTPLLVASSQGHVDVVEFLLAHGANKNAFNRKFESAIDVATAFQQPEVVRILE</sequence>
<dbReference type="SUPFAM" id="SSF48403">
    <property type="entry name" value="Ankyrin repeat"/>
    <property type="match status" value="3"/>
</dbReference>
<dbReference type="Proteomes" id="UP000235371">
    <property type="component" value="Unassembled WGS sequence"/>
</dbReference>
<dbReference type="GO" id="GO:0005737">
    <property type="term" value="C:cytoplasm"/>
    <property type="evidence" value="ECO:0007669"/>
    <property type="project" value="TreeGrafter"/>
</dbReference>